<accession>A0A6A0A831</accession>
<evidence type="ECO:0000313" key="2">
    <source>
        <dbReference type="Proteomes" id="UP000485058"/>
    </source>
</evidence>
<keyword evidence="2" id="KW-1185">Reference proteome</keyword>
<sequence>MEKGLGGGGPPAAAAAGAAAQLTDAPIAAKLPAAAPPNRQVAAPCAEAHSAGGPGVVAVVAACAGCEQVVAPCAAVTMRIHSALGPGCLKQLLGVSTRPKNTSHVGGQPPGKPLGLAAHSPGHKQPIAPIGGLIRAEMSKKLSLEPWGCSQWRG</sequence>
<dbReference type="Proteomes" id="UP000485058">
    <property type="component" value="Unassembled WGS sequence"/>
</dbReference>
<comment type="caution">
    <text evidence="1">The sequence shown here is derived from an EMBL/GenBank/DDBJ whole genome shotgun (WGS) entry which is preliminary data.</text>
</comment>
<evidence type="ECO:0000313" key="1">
    <source>
        <dbReference type="EMBL" id="GFH28613.1"/>
    </source>
</evidence>
<protein>
    <submittedName>
        <fullName evidence="1">Uncharacterized protein</fullName>
    </submittedName>
</protein>
<proteinExistence type="predicted"/>
<reference evidence="1 2" key="1">
    <citation type="submission" date="2020-02" db="EMBL/GenBank/DDBJ databases">
        <title>Draft genome sequence of Haematococcus lacustris strain NIES-144.</title>
        <authorList>
            <person name="Morimoto D."/>
            <person name="Nakagawa S."/>
            <person name="Yoshida T."/>
            <person name="Sawayama S."/>
        </authorList>
    </citation>
    <scope>NUCLEOTIDE SEQUENCE [LARGE SCALE GENOMIC DNA]</scope>
    <source>
        <strain evidence="1 2">NIES-144</strain>
    </source>
</reference>
<name>A0A6A0A831_HAELA</name>
<dbReference type="EMBL" id="BLLF01003958">
    <property type="protein sequence ID" value="GFH28613.1"/>
    <property type="molecule type" value="Genomic_DNA"/>
</dbReference>
<organism evidence="1 2">
    <name type="scientific">Haematococcus lacustris</name>
    <name type="common">Green alga</name>
    <name type="synonym">Haematococcus pluvialis</name>
    <dbReference type="NCBI Taxonomy" id="44745"/>
    <lineage>
        <taxon>Eukaryota</taxon>
        <taxon>Viridiplantae</taxon>
        <taxon>Chlorophyta</taxon>
        <taxon>core chlorophytes</taxon>
        <taxon>Chlorophyceae</taxon>
        <taxon>CS clade</taxon>
        <taxon>Chlamydomonadales</taxon>
        <taxon>Haematococcaceae</taxon>
        <taxon>Haematococcus</taxon>
    </lineage>
</organism>
<dbReference type="AlphaFoldDB" id="A0A6A0A831"/>
<gene>
    <name evidence="1" type="ORF">HaLaN_27135</name>
</gene>